<accession>A0A9Q8P750</accession>
<name>A0A9Q8P750_PASFU</name>
<dbReference type="EMBL" id="CP090165">
    <property type="protein sequence ID" value="UJO15646.1"/>
    <property type="molecule type" value="Genomic_DNA"/>
</dbReference>
<feature type="signal peptide" evidence="1">
    <location>
        <begin position="1"/>
        <end position="24"/>
    </location>
</feature>
<dbReference type="Proteomes" id="UP000756132">
    <property type="component" value="Chromosome 3"/>
</dbReference>
<evidence type="ECO:0000313" key="2">
    <source>
        <dbReference type="EMBL" id="UJO15646.1"/>
    </source>
</evidence>
<protein>
    <submittedName>
        <fullName evidence="2">Uncharacterized protein</fullName>
    </submittedName>
</protein>
<sequence>MVSSKSIYFALAGILALLAPQAQAYDPHRNSPDFNIDLQRYSDGECREPYGRWRRGKTDQRVRIKGPKPNVGERCESFKKGDDAFGSFDFKWKPRKHYEADTAQDDPWKGKGEKKRYCYIEVYEERECQGEVVGTLSEANRWEQIEECAGGFDGKGRSVLLVCSDH</sequence>
<organism evidence="2 3">
    <name type="scientific">Passalora fulva</name>
    <name type="common">Tomato leaf mold</name>
    <name type="synonym">Cladosporium fulvum</name>
    <dbReference type="NCBI Taxonomy" id="5499"/>
    <lineage>
        <taxon>Eukaryota</taxon>
        <taxon>Fungi</taxon>
        <taxon>Dikarya</taxon>
        <taxon>Ascomycota</taxon>
        <taxon>Pezizomycotina</taxon>
        <taxon>Dothideomycetes</taxon>
        <taxon>Dothideomycetidae</taxon>
        <taxon>Mycosphaerellales</taxon>
        <taxon>Mycosphaerellaceae</taxon>
        <taxon>Fulvia</taxon>
    </lineage>
</organism>
<evidence type="ECO:0000313" key="3">
    <source>
        <dbReference type="Proteomes" id="UP000756132"/>
    </source>
</evidence>
<evidence type="ECO:0000256" key="1">
    <source>
        <dbReference type="SAM" id="SignalP"/>
    </source>
</evidence>
<dbReference type="GeneID" id="71988025"/>
<gene>
    <name evidence="2" type="ORF">CLAFUR5_08147</name>
</gene>
<keyword evidence="3" id="KW-1185">Reference proteome</keyword>
<reference evidence="2" key="2">
    <citation type="journal article" date="2022" name="Microb. Genom.">
        <title>A chromosome-scale genome assembly of the tomato pathogen Cladosporium fulvum reveals a compartmentalized genome architecture and the presence of a dispensable chromosome.</title>
        <authorList>
            <person name="Zaccaron A.Z."/>
            <person name="Chen L.H."/>
            <person name="Samaras A."/>
            <person name="Stergiopoulos I."/>
        </authorList>
    </citation>
    <scope>NUCLEOTIDE SEQUENCE</scope>
    <source>
        <strain evidence="2">Race5_Kim</strain>
    </source>
</reference>
<proteinExistence type="predicted"/>
<dbReference type="AlphaFoldDB" id="A0A9Q8P750"/>
<dbReference type="KEGG" id="ffu:CLAFUR5_08147"/>
<keyword evidence="1" id="KW-0732">Signal</keyword>
<feature type="chain" id="PRO_5040132610" evidence="1">
    <location>
        <begin position="25"/>
        <end position="166"/>
    </location>
</feature>
<dbReference type="RefSeq" id="XP_047760012.1">
    <property type="nucleotide sequence ID" value="XM_047907295.1"/>
</dbReference>
<reference evidence="2" key="1">
    <citation type="submission" date="2021-12" db="EMBL/GenBank/DDBJ databases">
        <authorList>
            <person name="Zaccaron A."/>
            <person name="Stergiopoulos I."/>
        </authorList>
    </citation>
    <scope>NUCLEOTIDE SEQUENCE</scope>
    <source>
        <strain evidence="2">Race5_Kim</strain>
    </source>
</reference>